<dbReference type="GO" id="GO:0008914">
    <property type="term" value="F:leucyl-tRNA--protein transferase activity"/>
    <property type="evidence" value="ECO:0007669"/>
    <property type="project" value="UniProtKB-UniRule"/>
</dbReference>
<reference evidence="7 8" key="1">
    <citation type="journal article" date="2016" name="Nat. Commun.">
        <title>Thousands of microbial genomes shed light on interconnected biogeochemical processes in an aquifer system.</title>
        <authorList>
            <person name="Anantharaman K."/>
            <person name="Brown C.T."/>
            <person name="Hug L.A."/>
            <person name="Sharon I."/>
            <person name="Castelle C.J."/>
            <person name="Probst A.J."/>
            <person name="Thomas B.C."/>
            <person name="Singh A."/>
            <person name="Wilkins M.J."/>
            <person name="Karaoz U."/>
            <person name="Brodie E.L."/>
            <person name="Williams K.H."/>
            <person name="Hubbard S.S."/>
            <person name="Banfield J.F."/>
        </authorList>
    </citation>
    <scope>NUCLEOTIDE SEQUENCE [LARGE SCALE GENOMIC DNA]</scope>
</reference>
<evidence type="ECO:0000313" key="8">
    <source>
        <dbReference type="Proteomes" id="UP000179344"/>
    </source>
</evidence>
<dbReference type="GO" id="GO:0071596">
    <property type="term" value="P:ubiquitin-dependent protein catabolic process via the N-end rule pathway"/>
    <property type="evidence" value="ECO:0007669"/>
    <property type="project" value="InterPro"/>
</dbReference>
<dbReference type="InterPro" id="IPR017138">
    <property type="entry name" value="Asp_Glu_LeuTrfase"/>
</dbReference>
<dbReference type="Pfam" id="PF04377">
    <property type="entry name" value="ATE_C"/>
    <property type="match status" value="1"/>
</dbReference>
<evidence type="ECO:0000256" key="4">
    <source>
        <dbReference type="HAMAP-Rule" id="MF_00689"/>
    </source>
</evidence>
<gene>
    <name evidence="4" type="primary">bpt</name>
    <name evidence="7" type="ORF">A2V92_06975</name>
</gene>
<sequence length="228" mass="26406">MFMSMPHQCSYLPERTATTLFVDPRCALDSKGYGRFIRLGFRRSGDLVYRPHCQGCDACLPVRVPADRFTPNRSQRRVWRRNQDLGVRAHAPEYDQEHFELYRRYQETRHAGGAMDDPDPGKYLSFLASRQVETVFYEFRLADRLLGVAVADHLPDGLSAVYTFFDPEETRRALGVYAVLWQIARVRSLGLSALYLGYLIRECPKMAYKANYRPLEAYLNGHWSVLEP</sequence>
<organism evidence="7 8">
    <name type="scientific">Candidatus Muproteobacteria bacterium RBG_16_65_31</name>
    <dbReference type="NCBI Taxonomy" id="1817759"/>
    <lineage>
        <taxon>Bacteria</taxon>
        <taxon>Pseudomonadati</taxon>
        <taxon>Pseudomonadota</taxon>
        <taxon>Candidatus Muproteobacteria</taxon>
    </lineage>
</organism>
<evidence type="ECO:0000256" key="1">
    <source>
        <dbReference type="ARBA" id="ARBA00022490"/>
    </source>
</evidence>
<comment type="similarity">
    <text evidence="4">Belongs to the R-transferase family. Bpt subfamily.</text>
</comment>
<dbReference type="Proteomes" id="UP000179344">
    <property type="component" value="Unassembled WGS sequence"/>
</dbReference>
<dbReference type="AlphaFoldDB" id="A0A1F6TDF0"/>
<keyword evidence="3 4" id="KW-0012">Acyltransferase</keyword>
<evidence type="ECO:0000256" key="3">
    <source>
        <dbReference type="ARBA" id="ARBA00023315"/>
    </source>
</evidence>
<evidence type="ECO:0000256" key="2">
    <source>
        <dbReference type="ARBA" id="ARBA00022679"/>
    </source>
</evidence>
<dbReference type="NCBIfam" id="NF002346">
    <property type="entry name" value="PRK01305.2-3"/>
    <property type="match status" value="1"/>
</dbReference>
<dbReference type="NCBIfam" id="NF002342">
    <property type="entry name" value="PRK01305.1-3"/>
    <property type="match status" value="1"/>
</dbReference>
<dbReference type="GO" id="GO:0005737">
    <property type="term" value="C:cytoplasm"/>
    <property type="evidence" value="ECO:0007669"/>
    <property type="project" value="UniProtKB-SubCell"/>
</dbReference>
<feature type="domain" description="N-end aminoacyl transferase N-terminal" evidence="5">
    <location>
        <begin position="7"/>
        <end position="77"/>
    </location>
</feature>
<dbReference type="InterPro" id="IPR030700">
    <property type="entry name" value="N-end_Aminoacyl_Trfase"/>
</dbReference>
<protein>
    <recommendedName>
        <fullName evidence="4">Aspartate/glutamate leucyltransferase</fullName>
        <ecNumber evidence="4">2.3.2.29</ecNumber>
    </recommendedName>
</protein>
<comment type="catalytic activity">
    <reaction evidence="4">
        <text>N-terminal L-glutamyl-[protein] + L-leucyl-tRNA(Leu) = N-terminal L-leucyl-L-glutamyl-[protein] + tRNA(Leu) + H(+)</text>
        <dbReference type="Rhea" id="RHEA:50412"/>
        <dbReference type="Rhea" id="RHEA-COMP:9613"/>
        <dbReference type="Rhea" id="RHEA-COMP:9622"/>
        <dbReference type="Rhea" id="RHEA-COMP:12664"/>
        <dbReference type="Rhea" id="RHEA-COMP:12668"/>
        <dbReference type="ChEBI" id="CHEBI:15378"/>
        <dbReference type="ChEBI" id="CHEBI:64721"/>
        <dbReference type="ChEBI" id="CHEBI:78442"/>
        <dbReference type="ChEBI" id="CHEBI:78494"/>
        <dbReference type="ChEBI" id="CHEBI:133041"/>
        <dbReference type="EC" id="2.3.2.29"/>
    </reaction>
</comment>
<dbReference type="PANTHER" id="PTHR21367">
    <property type="entry name" value="ARGININE-TRNA-PROTEIN TRANSFERASE 1"/>
    <property type="match status" value="1"/>
</dbReference>
<dbReference type="InterPro" id="IPR016181">
    <property type="entry name" value="Acyl_CoA_acyltransferase"/>
</dbReference>
<comment type="caution">
    <text evidence="7">The sequence shown here is derived from an EMBL/GenBank/DDBJ whole genome shotgun (WGS) entry which is preliminary data.</text>
</comment>
<accession>A0A1F6TDF0</accession>
<dbReference type="GO" id="GO:0004057">
    <property type="term" value="F:arginyl-tRNA--protein transferase activity"/>
    <property type="evidence" value="ECO:0007669"/>
    <property type="project" value="InterPro"/>
</dbReference>
<evidence type="ECO:0000313" key="7">
    <source>
        <dbReference type="EMBL" id="OGI43173.1"/>
    </source>
</evidence>
<keyword evidence="1 4" id="KW-0963">Cytoplasm</keyword>
<proteinExistence type="inferred from homology"/>
<evidence type="ECO:0000259" key="6">
    <source>
        <dbReference type="Pfam" id="PF04377"/>
    </source>
</evidence>
<dbReference type="InterPro" id="IPR007472">
    <property type="entry name" value="N-end_Aminoacyl_Trfase_C"/>
</dbReference>
<comment type="subcellular location">
    <subcellularLocation>
        <location evidence="4">Cytoplasm</location>
    </subcellularLocation>
</comment>
<feature type="domain" description="N-end rule aminoacyl transferase C-terminal" evidence="6">
    <location>
        <begin position="97"/>
        <end position="217"/>
    </location>
</feature>
<comment type="function">
    <text evidence="4">Functions in the N-end rule pathway of protein degradation where it conjugates Leu from its aminoacyl-tRNA to the N-termini of proteins containing an N-terminal aspartate or glutamate.</text>
</comment>
<dbReference type="EMBL" id="MFST01000128">
    <property type="protein sequence ID" value="OGI43173.1"/>
    <property type="molecule type" value="Genomic_DNA"/>
</dbReference>
<comment type="catalytic activity">
    <reaction evidence="4">
        <text>N-terminal L-aspartyl-[protein] + L-leucyl-tRNA(Leu) = N-terminal L-leucyl-L-aspartyl-[protein] + tRNA(Leu) + H(+)</text>
        <dbReference type="Rhea" id="RHEA:50420"/>
        <dbReference type="Rhea" id="RHEA-COMP:9613"/>
        <dbReference type="Rhea" id="RHEA-COMP:9622"/>
        <dbReference type="Rhea" id="RHEA-COMP:12669"/>
        <dbReference type="Rhea" id="RHEA-COMP:12674"/>
        <dbReference type="ChEBI" id="CHEBI:15378"/>
        <dbReference type="ChEBI" id="CHEBI:64720"/>
        <dbReference type="ChEBI" id="CHEBI:78442"/>
        <dbReference type="ChEBI" id="CHEBI:78494"/>
        <dbReference type="ChEBI" id="CHEBI:133042"/>
        <dbReference type="EC" id="2.3.2.29"/>
    </reaction>
</comment>
<dbReference type="HAMAP" id="MF_00689">
    <property type="entry name" value="Bpt"/>
    <property type="match status" value="1"/>
</dbReference>
<dbReference type="InterPro" id="IPR007471">
    <property type="entry name" value="N-end_Aminoacyl_Trfase_N"/>
</dbReference>
<dbReference type="NCBIfam" id="NF002341">
    <property type="entry name" value="PRK01305.1-1"/>
    <property type="match status" value="1"/>
</dbReference>
<dbReference type="PIRSF" id="PIRSF037208">
    <property type="entry name" value="ATE_pro_prd"/>
    <property type="match status" value="1"/>
</dbReference>
<dbReference type="SUPFAM" id="SSF55729">
    <property type="entry name" value="Acyl-CoA N-acyltransferases (Nat)"/>
    <property type="match status" value="1"/>
</dbReference>
<name>A0A1F6TDF0_9PROT</name>
<dbReference type="PANTHER" id="PTHR21367:SF1">
    <property type="entry name" value="ARGINYL-TRNA--PROTEIN TRANSFERASE 1"/>
    <property type="match status" value="1"/>
</dbReference>
<dbReference type="EC" id="2.3.2.29" evidence="4"/>
<keyword evidence="2 4" id="KW-0808">Transferase</keyword>
<dbReference type="Pfam" id="PF04376">
    <property type="entry name" value="ATE_N"/>
    <property type="match status" value="1"/>
</dbReference>
<evidence type="ECO:0000259" key="5">
    <source>
        <dbReference type="Pfam" id="PF04376"/>
    </source>
</evidence>